<dbReference type="Pfam" id="PF00485">
    <property type="entry name" value="PRK"/>
    <property type="match status" value="1"/>
</dbReference>
<protein>
    <recommendedName>
        <fullName evidence="8">Uridine kinase</fullName>
        <ecNumber evidence="8">2.7.1.48</ecNumber>
    </recommendedName>
</protein>
<feature type="region of interest" description="Disordered" evidence="9">
    <location>
        <begin position="1390"/>
        <end position="1490"/>
    </location>
</feature>
<dbReference type="Gene3D" id="3.40.50.2020">
    <property type="match status" value="1"/>
</dbReference>
<feature type="region of interest" description="Disordered" evidence="9">
    <location>
        <begin position="1697"/>
        <end position="1779"/>
    </location>
</feature>
<feature type="compositionally biased region" description="Basic and acidic residues" evidence="9">
    <location>
        <begin position="1090"/>
        <end position="1111"/>
    </location>
</feature>
<evidence type="ECO:0000259" key="10">
    <source>
        <dbReference type="SMART" id="SM00382"/>
    </source>
</evidence>
<dbReference type="InterPro" id="IPR003593">
    <property type="entry name" value="AAA+_ATPase"/>
</dbReference>
<evidence type="ECO:0000256" key="5">
    <source>
        <dbReference type="ARBA" id="ARBA00022741"/>
    </source>
</evidence>
<feature type="compositionally biased region" description="Low complexity" evidence="9">
    <location>
        <begin position="1600"/>
        <end position="1618"/>
    </location>
</feature>
<feature type="compositionally biased region" description="Polar residues" evidence="9">
    <location>
        <begin position="780"/>
        <end position="795"/>
    </location>
</feature>
<dbReference type="InterPro" id="IPR000764">
    <property type="entry name" value="Uridine_kinase-like"/>
</dbReference>
<reference evidence="11 12" key="1">
    <citation type="submission" date="2023-01" db="EMBL/GenBank/DDBJ databases">
        <title>Analysis of 21 Apiospora genomes using comparative genomics revels a genus with tremendous synthesis potential of carbohydrate active enzymes and secondary metabolites.</title>
        <authorList>
            <person name="Sorensen T."/>
        </authorList>
    </citation>
    <scope>NUCLEOTIDE SEQUENCE [LARGE SCALE GENOMIC DNA]</scope>
    <source>
        <strain evidence="11 12">CBS 117206</strain>
    </source>
</reference>
<feature type="compositionally biased region" description="Basic and acidic residues" evidence="9">
    <location>
        <begin position="1743"/>
        <end position="1755"/>
    </location>
</feature>
<dbReference type="SMART" id="SM00382">
    <property type="entry name" value="AAA"/>
    <property type="match status" value="1"/>
</dbReference>
<dbReference type="FunFam" id="3.40.50.300:FF:000339">
    <property type="entry name" value="Uridine kinase"/>
    <property type="match status" value="1"/>
</dbReference>
<keyword evidence="5 8" id="KW-0547">Nucleotide-binding</keyword>
<feature type="region of interest" description="Disordered" evidence="9">
    <location>
        <begin position="488"/>
        <end position="511"/>
    </location>
</feature>
<dbReference type="EMBL" id="JAQQWP010000008">
    <property type="protein sequence ID" value="KAK8105778.1"/>
    <property type="molecule type" value="Genomic_DNA"/>
</dbReference>
<dbReference type="EC" id="2.7.1.48" evidence="8"/>
<dbReference type="PANTHER" id="PTHR10285">
    <property type="entry name" value="URIDINE KINASE"/>
    <property type="match status" value="1"/>
</dbReference>
<keyword evidence="6 8" id="KW-0418">Kinase</keyword>
<dbReference type="FunFam" id="3.40.50.2020:FF:000010">
    <property type="entry name" value="Uridine-cytidine kinase"/>
    <property type="match status" value="1"/>
</dbReference>
<feature type="compositionally biased region" description="Pro residues" evidence="9">
    <location>
        <begin position="822"/>
        <end position="833"/>
    </location>
</feature>
<feature type="compositionally biased region" description="Polar residues" evidence="9">
    <location>
        <begin position="608"/>
        <end position="627"/>
    </location>
</feature>
<proteinExistence type="inferred from homology"/>
<evidence type="ECO:0000256" key="8">
    <source>
        <dbReference type="RuleBase" id="RU003825"/>
    </source>
</evidence>
<dbReference type="GO" id="GO:0005524">
    <property type="term" value="F:ATP binding"/>
    <property type="evidence" value="ECO:0007669"/>
    <property type="project" value="UniProtKB-KW"/>
</dbReference>
<evidence type="ECO:0000256" key="1">
    <source>
        <dbReference type="ARBA" id="ARBA00004690"/>
    </source>
</evidence>
<comment type="pathway">
    <text evidence="2 8">Pyrimidine metabolism; CTP biosynthesis via salvage pathway; CTP from cytidine: step 1/3.</text>
</comment>
<feature type="region of interest" description="Disordered" evidence="9">
    <location>
        <begin position="608"/>
        <end position="650"/>
    </location>
</feature>
<dbReference type="Pfam" id="PF14681">
    <property type="entry name" value="UPRTase"/>
    <property type="match status" value="1"/>
</dbReference>
<keyword evidence="4 8" id="KW-0808">Transferase</keyword>
<dbReference type="Proteomes" id="UP001392437">
    <property type="component" value="Unassembled WGS sequence"/>
</dbReference>
<keyword evidence="7 8" id="KW-0067">ATP-binding</keyword>
<evidence type="ECO:0000256" key="7">
    <source>
        <dbReference type="ARBA" id="ARBA00022840"/>
    </source>
</evidence>
<evidence type="ECO:0000256" key="2">
    <source>
        <dbReference type="ARBA" id="ARBA00004784"/>
    </source>
</evidence>
<dbReference type="SUPFAM" id="SSF53271">
    <property type="entry name" value="PRTase-like"/>
    <property type="match status" value="1"/>
</dbReference>
<feature type="compositionally biased region" description="Polar residues" evidence="9">
    <location>
        <begin position="1202"/>
        <end position="1230"/>
    </location>
</feature>
<keyword evidence="12" id="KW-1185">Reference proteome</keyword>
<comment type="pathway">
    <text evidence="1 8">Pyrimidine metabolism; UMP biosynthesis via salvage pathway; UMP from uridine: step 1/1.</text>
</comment>
<feature type="compositionally biased region" description="Polar residues" evidence="9">
    <location>
        <begin position="671"/>
        <end position="687"/>
    </location>
</feature>
<dbReference type="CDD" id="cd02023">
    <property type="entry name" value="UMPK"/>
    <property type="match status" value="1"/>
</dbReference>
<evidence type="ECO:0000256" key="6">
    <source>
        <dbReference type="ARBA" id="ARBA00022777"/>
    </source>
</evidence>
<feature type="compositionally biased region" description="Basic and acidic residues" evidence="9">
    <location>
        <begin position="951"/>
        <end position="963"/>
    </location>
</feature>
<organism evidence="11 12">
    <name type="scientific">Apiospora kogelbergensis</name>
    <dbReference type="NCBI Taxonomy" id="1337665"/>
    <lineage>
        <taxon>Eukaryota</taxon>
        <taxon>Fungi</taxon>
        <taxon>Dikarya</taxon>
        <taxon>Ascomycota</taxon>
        <taxon>Pezizomycotina</taxon>
        <taxon>Sordariomycetes</taxon>
        <taxon>Xylariomycetidae</taxon>
        <taxon>Amphisphaeriales</taxon>
        <taxon>Apiosporaceae</taxon>
        <taxon>Apiospora</taxon>
    </lineage>
</organism>
<dbReference type="PRINTS" id="PR00988">
    <property type="entry name" value="URIDINKINASE"/>
</dbReference>
<feature type="region of interest" description="Disordered" evidence="9">
    <location>
        <begin position="1533"/>
        <end position="1558"/>
    </location>
</feature>
<evidence type="ECO:0000256" key="9">
    <source>
        <dbReference type="SAM" id="MobiDB-lite"/>
    </source>
</evidence>
<dbReference type="NCBIfam" id="NF004018">
    <property type="entry name" value="PRK05480.1"/>
    <property type="match status" value="1"/>
</dbReference>
<comment type="caution">
    <text evidence="11">The sequence shown here is derived from an EMBL/GenBank/DDBJ whole genome shotgun (WGS) entry which is preliminary data.</text>
</comment>
<feature type="region of interest" description="Disordered" evidence="9">
    <location>
        <begin position="755"/>
        <end position="883"/>
    </location>
</feature>
<feature type="compositionally biased region" description="Polar residues" evidence="9">
    <location>
        <begin position="1420"/>
        <end position="1431"/>
    </location>
</feature>
<feature type="compositionally biased region" description="Polar residues" evidence="9">
    <location>
        <begin position="703"/>
        <end position="713"/>
    </location>
</feature>
<feature type="compositionally biased region" description="Basic and acidic residues" evidence="9">
    <location>
        <begin position="1118"/>
        <end position="1130"/>
    </location>
</feature>
<dbReference type="InterPro" id="IPR027417">
    <property type="entry name" value="P-loop_NTPase"/>
</dbReference>
<dbReference type="InterPro" id="IPR029057">
    <property type="entry name" value="PRTase-like"/>
</dbReference>
<dbReference type="NCBIfam" id="TIGR00235">
    <property type="entry name" value="udk"/>
    <property type="match status" value="1"/>
</dbReference>
<feature type="region of interest" description="Disordered" evidence="9">
    <location>
        <begin position="1090"/>
        <end position="1347"/>
    </location>
</feature>
<accession>A0AAW0QMP2</accession>
<evidence type="ECO:0000256" key="3">
    <source>
        <dbReference type="ARBA" id="ARBA00005408"/>
    </source>
</evidence>
<dbReference type="InterPro" id="IPR000836">
    <property type="entry name" value="PRTase_dom"/>
</dbReference>
<evidence type="ECO:0000313" key="12">
    <source>
        <dbReference type="Proteomes" id="UP001392437"/>
    </source>
</evidence>
<dbReference type="GO" id="GO:0004849">
    <property type="term" value="F:uridine kinase activity"/>
    <property type="evidence" value="ECO:0007669"/>
    <property type="project" value="UniProtKB-EC"/>
</dbReference>
<feature type="compositionally biased region" description="Basic and acidic residues" evidence="9">
    <location>
        <begin position="923"/>
        <end position="933"/>
    </location>
</feature>
<evidence type="ECO:0000256" key="4">
    <source>
        <dbReference type="ARBA" id="ARBA00022679"/>
    </source>
</evidence>
<feature type="compositionally biased region" description="Polar residues" evidence="9">
    <location>
        <begin position="1256"/>
        <end position="1268"/>
    </location>
</feature>
<evidence type="ECO:0000313" key="11">
    <source>
        <dbReference type="EMBL" id="KAK8105778.1"/>
    </source>
</evidence>
<comment type="catalytic activity">
    <reaction evidence="8">
        <text>uridine + ATP = UMP + ADP + H(+)</text>
        <dbReference type="Rhea" id="RHEA:16825"/>
        <dbReference type="ChEBI" id="CHEBI:15378"/>
        <dbReference type="ChEBI" id="CHEBI:16704"/>
        <dbReference type="ChEBI" id="CHEBI:30616"/>
        <dbReference type="ChEBI" id="CHEBI:57865"/>
        <dbReference type="ChEBI" id="CHEBI:456216"/>
        <dbReference type="EC" id="2.7.1.48"/>
    </reaction>
</comment>
<name>A0AAW0QMP2_9PEZI</name>
<feature type="region of interest" description="Disordered" evidence="9">
    <location>
        <begin position="1600"/>
        <end position="1620"/>
    </location>
</feature>
<feature type="region of interest" description="Disordered" evidence="9">
    <location>
        <begin position="898"/>
        <end position="1030"/>
    </location>
</feature>
<gene>
    <name evidence="11" type="ORF">PG999_009137</name>
</gene>
<feature type="domain" description="AAA+ ATPase" evidence="10">
    <location>
        <begin position="33"/>
        <end position="250"/>
    </location>
</feature>
<feature type="region of interest" description="Disordered" evidence="9">
    <location>
        <begin position="664"/>
        <end position="687"/>
    </location>
</feature>
<dbReference type="SUPFAM" id="SSF52540">
    <property type="entry name" value="P-loop containing nucleoside triphosphate hydrolases"/>
    <property type="match status" value="1"/>
</dbReference>
<feature type="compositionally biased region" description="Polar residues" evidence="9">
    <location>
        <begin position="1317"/>
        <end position="1327"/>
    </location>
</feature>
<dbReference type="InterPro" id="IPR006083">
    <property type="entry name" value="PRK/URK"/>
</dbReference>
<sequence>MNSGMGVAPIIPDHRDGDNTIAKRVHYSPPWADVSIIGVAGSSGSGKTTLSHAIVNNLNLPWVVIMSMDSFYKPLDPESSKKAFRNEYDFDAPEAIDFDELVNCLRDLKAGKRTQIPVYSFEKHARLENSTVIYSPHVLILEGIFALHDPRVLELMDMRIYCEADADTCLSRRILRDVRDRGRDVEGCIKQWFAFVKPNFENYVEPQKNVADIIVPRGIENRVAMSMVTQYIERRLLEKSTRHRAALKSLERGYDSEPLSDRVFVLPQTPQLRGMSTIIQDIDTSSEDFVFYFDRLSCLLLELALNNAQFKEHVIETPQGHSYHGLTGKGEVSAVIVLRGGATFEAGLRRIIPDCRTGRILIQSDVRTGEPELHYLKLPKNINEHDTVLVLDAQMSSGGSALMAVQVLVDHGVPQNRIVFATYSAGRVGVHRLTKVFPEVTIVVGSMPQEVPTSYSPLPSQKPFSIEAALYLFSEEHSSPTLQVASLAHRNFPGPSPPLARISDSKPHDQERRFRHSYLPPVATSCLRSCIFQSDETQTFQSWMMATEATAEKPVDVSGTDATLTLNLSTEPDSQNGGSGATTSLNGPDPQDGIENKQIADIVDSSVNSAEVSVSGSDTEASANKANKSGDDKGNGRASSAPKKPQSFKAVSVNKTFLGPKVAANAASRPESATSSANVTPTGTPGLSASKLKLVAKNSSNLGGSTKTLTTNGKAGAAPDPATVWNRNRPIPPPDTKKMSDEELMSKYGIHMASRLRPEDESGGQSNWADIDEDDDSWATPETITWTDGTKSSLAATEEPVHISSPIKDISRPEKTKSPAPTMAPTPTNPPPVAKASPSIKPGLLASGKGLILKGAPEKPTLVAKSTPRMSELKSPWATLPPVDKASPVVMEIPQHLHATGRAYPPRDDSMAKSMTPPPTKEIAADDFSRSPWKDGGGNRELYNSQSGRYEPVHDRRGSRAEPMRQQPALLHRSPHHETQGPAEPSAAFQSRTTGQDAPPYGRRRGSSNVSGGSGSFANRFGRPADAPLQNDMMHHQPLAIPTFTSAISRSPNCCPARYRDSPPAAPPVMVDDVELQKKLMRERRELAIKRRQEEEAREEAAKQERIRLKLEAMGPAPERKSAKKDESKEAAVSIQPRQGSSASHKTDAAPNDFNASAAEIARPSSSKQGAPDRKASVHVNGTQQAPGHPHEREHGPGNRLPGSQSSGTWPETTQTNDRLSSWTGATQAAKNVWGAPGNDRTLGNGTFDADLNHLADSQPTQPASLANRQAPIGPPRSTPSAPKPRIDATATKLAPIGPPQPRQAHHDQTQRPAGRSVSQNPWTTANIEEDDRAIRRQTTQRMEEQMRDLASRGLTLDDVQPTVKDTWRPVALNEDGKRLTGTAVTKIHGESAARTSWSASAPYHDVPSIDHRQHPGPNSMRQPPIGSTGQIAPGPMSQPRAGSRFFPNAAPRDRGDEFSVQSRSKSPTPPPPCMDGHPAYDGDAARPHVALPPARPIVKLPPASRPSAIAPVPTPIAPPKPASFAAALAVGTGPQRSSSSSVAAQSHRPVQFGTQENWQDKINNLIGRKPASAARPTVVDSSSKSAFDAHGHYSATVSLPSTASASSSSSGDSSVTSKGMAEDCFDEQEMGSLPPVHLPKQAPHAMWNPVEPNWHPQLPRFRVEATVADDPRYVYDYVNSKAMIRFKTPGMEEAKLVPAPFNSRTKSNPRRPGTRGGARSSRGGPRGGREISGDHSTGPTSDRPERSERHDRSSNRSRGGFRARTENWTRHSSAAQTA</sequence>
<feature type="region of interest" description="Disordered" evidence="9">
    <location>
        <begin position="567"/>
        <end position="595"/>
    </location>
</feature>
<dbReference type="GO" id="GO:0008655">
    <property type="term" value="P:pyrimidine-containing compound salvage"/>
    <property type="evidence" value="ECO:0007669"/>
    <property type="project" value="UniProtKB-ARBA"/>
</dbReference>
<feature type="compositionally biased region" description="Polar residues" evidence="9">
    <location>
        <begin position="567"/>
        <end position="586"/>
    </location>
</feature>
<comment type="similarity">
    <text evidence="3 8">Belongs to the uridine kinase family.</text>
</comment>
<comment type="catalytic activity">
    <reaction evidence="8">
        <text>cytidine + ATP = CMP + ADP + H(+)</text>
        <dbReference type="Rhea" id="RHEA:24674"/>
        <dbReference type="ChEBI" id="CHEBI:15378"/>
        <dbReference type="ChEBI" id="CHEBI:17562"/>
        <dbReference type="ChEBI" id="CHEBI:30616"/>
        <dbReference type="ChEBI" id="CHEBI:60377"/>
        <dbReference type="ChEBI" id="CHEBI:456216"/>
        <dbReference type="EC" id="2.7.1.48"/>
    </reaction>
</comment>
<feature type="region of interest" description="Disordered" evidence="9">
    <location>
        <begin position="703"/>
        <end position="741"/>
    </location>
</feature>
<dbReference type="CDD" id="cd06223">
    <property type="entry name" value="PRTases_typeI"/>
    <property type="match status" value="1"/>
</dbReference>
<dbReference type="Gene3D" id="3.40.50.300">
    <property type="entry name" value="P-loop containing nucleotide triphosphate hydrolases"/>
    <property type="match status" value="1"/>
</dbReference>